<dbReference type="InterPro" id="IPR050925">
    <property type="entry name" value="Rhomboid_protease_S54"/>
</dbReference>
<evidence type="ECO:0000256" key="1">
    <source>
        <dbReference type="ARBA" id="ARBA00004141"/>
    </source>
</evidence>
<keyword evidence="8" id="KW-1185">Reference proteome</keyword>
<keyword evidence="4 5" id="KW-0472">Membrane</keyword>
<dbReference type="AlphaFoldDB" id="M1UT47"/>
<comment type="subcellular location">
    <subcellularLocation>
        <location evidence="1">Membrane</location>
        <topology evidence="1">Multi-pass membrane protein</topology>
    </subcellularLocation>
</comment>
<dbReference type="RefSeq" id="XP_005536937.1">
    <property type="nucleotide sequence ID" value="XM_005536880.1"/>
</dbReference>
<evidence type="ECO:0000256" key="2">
    <source>
        <dbReference type="ARBA" id="ARBA00022692"/>
    </source>
</evidence>
<evidence type="ECO:0000256" key="4">
    <source>
        <dbReference type="ARBA" id="ARBA00023136"/>
    </source>
</evidence>
<evidence type="ECO:0000313" key="8">
    <source>
        <dbReference type="Proteomes" id="UP000007014"/>
    </source>
</evidence>
<accession>M1UT47</accession>
<dbReference type="KEGG" id="cme:CYME_CML338C"/>
<dbReference type="Gene3D" id="1.20.1540.10">
    <property type="entry name" value="Rhomboid-like"/>
    <property type="match status" value="1"/>
</dbReference>
<evidence type="ECO:0000313" key="7">
    <source>
        <dbReference type="EMBL" id="BAM80901.1"/>
    </source>
</evidence>
<dbReference type="EMBL" id="AP006494">
    <property type="protein sequence ID" value="BAM80901.1"/>
    <property type="molecule type" value="Genomic_DNA"/>
</dbReference>
<organism evidence="7 8">
    <name type="scientific">Cyanidioschyzon merolae (strain NIES-3377 / 10D)</name>
    <name type="common">Unicellular red alga</name>
    <dbReference type="NCBI Taxonomy" id="280699"/>
    <lineage>
        <taxon>Eukaryota</taxon>
        <taxon>Rhodophyta</taxon>
        <taxon>Bangiophyceae</taxon>
        <taxon>Cyanidiales</taxon>
        <taxon>Cyanidiaceae</taxon>
        <taxon>Cyanidioschyzon</taxon>
    </lineage>
</organism>
<feature type="transmembrane region" description="Helical" evidence="5">
    <location>
        <begin position="253"/>
        <end position="271"/>
    </location>
</feature>
<dbReference type="GO" id="GO:0004252">
    <property type="term" value="F:serine-type endopeptidase activity"/>
    <property type="evidence" value="ECO:0007669"/>
    <property type="project" value="InterPro"/>
</dbReference>
<dbReference type="OrthoDB" id="418595at2759"/>
<feature type="transmembrane region" description="Helical" evidence="5">
    <location>
        <begin position="330"/>
        <end position="348"/>
    </location>
</feature>
<dbReference type="eggNOG" id="KOG2289">
    <property type="taxonomic scope" value="Eukaryota"/>
</dbReference>
<protein>
    <recommendedName>
        <fullName evidence="6">Peptidase S54 rhomboid domain-containing protein</fullName>
    </recommendedName>
</protein>
<evidence type="ECO:0000259" key="6">
    <source>
        <dbReference type="Pfam" id="PF01694"/>
    </source>
</evidence>
<keyword evidence="3 5" id="KW-1133">Transmembrane helix</keyword>
<evidence type="ECO:0000256" key="5">
    <source>
        <dbReference type="SAM" id="Phobius"/>
    </source>
</evidence>
<evidence type="ECO:0000256" key="3">
    <source>
        <dbReference type="ARBA" id="ARBA00022989"/>
    </source>
</evidence>
<dbReference type="InterPro" id="IPR022764">
    <property type="entry name" value="Peptidase_S54_rhomboid_dom"/>
</dbReference>
<proteinExistence type="predicted"/>
<sequence length="458" mass="50502">MNDAEGRVYGADATRLPFVKSRRTCDVLGGCSQTRLPVTFSFPSTGCLHSGTYSGGKTITRSKCGIKFLECPSELHLGAYHVGMFVRGQRSWKVHAPQQQREQSVIAAFVQGARTSAEHASSAESTCLRVRQGRRLAHSVERSSDSVDSRLVVDQSPLWRASELQSGSKPPPRRPGSCWTCLAEPPPEPDFGGWGHLSRSLAQVRVYVSGLESLRALVSRADPSGLPLRARRNALRRSQYPGRPYRLHEHPKVTDWLAAITILSFLLQLWAGPAYVMAGAKVNAAIRTGEWYRLFTPLFLHGNTLHLIVNLSSLKSLGPQIEATYGHRRYAALYLLSGLTGNLFSFFFNTAPSVGASSAIFGLIGAMAAFYVSNTDWFGREHSHRVLRNIAWVTLLNLGQGLAPASRIDNFGHLGGLLGGAVFGVLFGPRLYLDPKGRLVDIPLAQGWLQRLRRRRYR</sequence>
<dbReference type="Proteomes" id="UP000007014">
    <property type="component" value="Chromosome 12"/>
</dbReference>
<feature type="transmembrane region" description="Helical" evidence="5">
    <location>
        <begin position="411"/>
        <end position="433"/>
    </location>
</feature>
<name>M1UT47_CYAM1</name>
<dbReference type="SUPFAM" id="SSF144091">
    <property type="entry name" value="Rhomboid-like"/>
    <property type="match status" value="1"/>
</dbReference>
<keyword evidence="2 5" id="KW-0812">Transmembrane</keyword>
<feature type="transmembrane region" description="Helical" evidence="5">
    <location>
        <begin position="354"/>
        <end position="374"/>
    </location>
</feature>
<gene>
    <name evidence="7" type="ORF">CYME_CML338C</name>
</gene>
<reference evidence="7 8" key="1">
    <citation type="journal article" date="2004" name="Nature">
        <title>Genome sequence of the ultrasmall unicellular red alga Cyanidioschyzon merolae 10D.</title>
        <authorList>
            <person name="Matsuzaki M."/>
            <person name="Misumi O."/>
            <person name="Shin-i T."/>
            <person name="Maruyama S."/>
            <person name="Takahara M."/>
            <person name="Miyagishima S."/>
            <person name="Mori T."/>
            <person name="Nishida K."/>
            <person name="Yagisawa F."/>
            <person name="Nishida K."/>
            <person name="Yoshida Y."/>
            <person name="Nishimura Y."/>
            <person name="Nakao S."/>
            <person name="Kobayashi T."/>
            <person name="Momoyama Y."/>
            <person name="Higashiyama T."/>
            <person name="Minoda A."/>
            <person name="Sano M."/>
            <person name="Nomoto H."/>
            <person name="Oishi K."/>
            <person name="Hayashi H."/>
            <person name="Ohta F."/>
            <person name="Nishizaka S."/>
            <person name="Haga S."/>
            <person name="Miura S."/>
            <person name="Morishita T."/>
            <person name="Kabeya Y."/>
            <person name="Terasawa K."/>
            <person name="Suzuki Y."/>
            <person name="Ishii Y."/>
            <person name="Asakawa S."/>
            <person name="Takano H."/>
            <person name="Ohta N."/>
            <person name="Kuroiwa H."/>
            <person name="Tanaka K."/>
            <person name="Shimizu N."/>
            <person name="Sugano S."/>
            <person name="Sato N."/>
            <person name="Nozaki H."/>
            <person name="Ogasawara N."/>
            <person name="Kohara Y."/>
            <person name="Kuroiwa T."/>
        </authorList>
    </citation>
    <scope>NUCLEOTIDE SEQUENCE [LARGE SCALE GENOMIC DNA]</scope>
    <source>
        <strain evidence="7 8">10D</strain>
    </source>
</reference>
<dbReference type="InterPro" id="IPR035952">
    <property type="entry name" value="Rhomboid-like_sf"/>
</dbReference>
<dbReference type="Pfam" id="PF01694">
    <property type="entry name" value="Rhomboid"/>
    <property type="match status" value="1"/>
</dbReference>
<feature type="transmembrane region" description="Helical" evidence="5">
    <location>
        <begin position="291"/>
        <end position="309"/>
    </location>
</feature>
<dbReference type="GeneID" id="16994748"/>
<dbReference type="Gramene" id="CML338CT">
    <property type="protein sequence ID" value="CML338CT"/>
    <property type="gene ID" value="CML338C"/>
</dbReference>
<feature type="domain" description="Peptidase S54 rhomboid" evidence="6">
    <location>
        <begin position="289"/>
        <end position="428"/>
    </location>
</feature>
<dbReference type="GO" id="GO:0016020">
    <property type="term" value="C:membrane"/>
    <property type="evidence" value="ECO:0007669"/>
    <property type="project" value="UniProtKB-SubCell"/>
</dbReference>
<dbReference type="HOGENOM" id="CLU_597684_0_0_1"/>
<dbReference type="PANTHER" id="PTHR43731:SF26">
    <property type="entry name" value="RHOMBOID-LIKE PROTEIN 10, CHLOROPLASTIC"/>
    <property type="match status" value="1"/>
</dbReference>
<reference evidence="7 8" key="2">
    <citation type="journal article" date="2007" name="BMC Biol.">
        <title>A 100%-complete sequence reveals unusually simple genomic features in the hot-spring red alga Cyanidioschyzon merolae.</title>
        <authorList>
            <person name="Nozaki H."/>
            <person name="Takano H."/>
            <person name="Misumi O."/>
            <person name="Terasawa K."/>
            <person name="Matsuzaki M."/>
            <person name="Maruyama S."/>
            <person name="Nishida K."/>
            <person name="Yagisawa F."/>
            <person name="Yoshida Y."/>
            <person name="Fujiwara T."/>
            <person name="Takio S."/>
            <person name="Tamura K."/>
            <person name="Chung S.J."/>
            <person name="Nakamura S."/>
            <person name="Kuroiwa H."/>
            <person name="Tanaka K."/>
            <person name="Sato N."/>
            <person name="Kuroiwa T."/>
        </authorList>
    </citation>
    <scope>NUCLEOTIDE SEQUENCE [LARGE SCALE GENOMIC DNA]</scope>
    <source>
        <strain evidence="7 8">10D</strain>
    </source>
</reference>
<dbReference type="PANTHER" id="PTHR43731">
    <property type="entry name" value="RHOMBOID PROTEASE"/>
    <property type="match status" value="1"/>
</dbReference>